<dbReference type="GO" id="GO:0005576">
    <property type="term" value="C:extracellular region"/>
    <property type="evidence" value="ECO:0007669"/>
    <property type="project" value="UniProtKB-SubCell"/>
</dbReference>
<keyword evidence="4" id="KW-0858">Xylan degradation</keyword>
<keyword evidence="7" id="KW-0119">Carbohydrate metabolism</keyword>
<name>A0AA39XB41_9PEZI</name>
<evidence type="ECO:0000256" key="7">
    <source>
        <dbReference type="ARBA" id="ARBA00023277"/>
    </source>
</evidence>
<dbReference type="SUPFAM" id="SSF53474">
    <property type="entry name" value="alpha/beta-Hydrolases"/>
    <property type="match status" value="1"/>
</dbReference>
<dbReference type="Gene3D" id="3.40.50.1820">
    <property type="entry name" value="alpha/beta hydrolase"/>
    <property type="match status" value="1"/>
</dbReference>
<comment type="caution">
    <text evidence="11">The sequence shown here is derived from an EMBL/GenBank/DDBJ whole genome shotgun (WGS) entry which is preliminary data.</text>
</comment>
<protein>
    <recommendedName>
        <fullName evidence="2">feruloyl esterase</fullName>
        <ecNumber evidence="2">3.1.1.73</ecNumber>
    </recommendedName>
</protein>
<keyword evidence="12" id="KW-1185">Reference proteome</keyword>
<evidence type="ECO:0000256" key="3">
    <source>
        <dbReference type="ARBA" id="ARBA00022525"/>
    </source>
</evidence>
<evidence type="ECO:0000256" key="10">
    <source>
        <dbReference type="SAM" id="MobiDB-lite"/>
    </source>
</evidence>
<evidence type="ECO:0000256" key="4">
    <source>
        <dbReference type="ARBA" id="ARBA00022651"/>
    </source>
</evidence>
<dbReference type="InterPro" id="IPR043595">
    <property type="entry name" value="FaeB/C/D"/>
</dbReference>
<accession>A0AA39XB41</accession>
<feature type="compositionally biased region" description="Basic and acidic residues" evidence="10">
    <location>
        <begin position="28"/>
        <end position="48"/>
    </location>
</feature>
<comment type="catalytic activity">
    <reaction evidence="9">
        <text>feruloyl-polysaccharide + H2O = ferulate + polysaccharide.</text>
        <dbReference type="EC" id="3.1.1.73"/>
    </reaction>
</comment>
<dbReference type="InterPro" id="IPR029058">
    <property type="entry name" value="AB_hydrolase_fold"/>
</dbReference>
<keyword evidence="5" id="KW-0732">Signal</keyword>
<dbReference type="AlphaFoldDB" id="A0AA39XB41"/>
<dbReference type="PANTHER" id="PTHR38050:SF2">
    <property type="entry name" value="FERULOYL ESTERASE C-RELATED"/>
    <property type="match status" value="1"/>
</dbReference>
<gene>
    <name evidence="11" type="ORF">B0T17DRAFT_227765</name>
</gene>
<dbReference type="EC" id="3.1.1.73" evidence="2"/>
<proteinExistence type="predicted"/>
<keyword evidence="3" id="KW-0964">Secreted</keyword>
<evidence type="ECO:0000313" key="11">
    <source>
        <dbReference type="EMBL" id="KAK0630678.1"/>
    </source>
</evidence>
<evidence type="ECO:0000313" key="12">
    <source>
        <dbReference type="Proteomes" id="UP001174934"/>
    </source>
</evidence>
<evidence type="ECO:0000256" key="9">
    <source>
        <dbReference type="ARBA" id="ARBA00034075"/>
    </source>
</evidence>
<comment type="subcellular location">
    <subcellularLocation>
        <location evidence="1">Secreted</location>
    </subcellularLocation>
</comment>
<keyword evidence="8" id="KW-0624">Polysaccharide degradation</keyword>
<reference evidence="11" key="1">
    <citation type="submission" date="2023-06" db="EMBL/GenBank/DDBJ databases">
        <title>Genome-scale phylogeny and comparative genomics of the fungal order Sordariales.</title>
        <authorList>
            <consortium name="Lawrence Berkeley National Laboratory"/>
            <person name="Hensen N."/>
            <person name="Bonometti L."/>
            <person name="Westerberg I."/>
            <person name="Brannstrom I.O."/>
            <person name="Guillou S."/>
            <person name="Cros-Aarteil S."/>
            <person name="Calhoun S."/>
            <person name="Haridas S."/>
            <person name="Kuo A."/>
            <person name="Mondo S."/>
            <person name="Pangilinan J."/>
            <person name="Riley R."/>
            <person name="LaButti K."/>
            <person name="Andreopoulos B."/>
            <person name="Lipzen A."/>
            <person name="Chen C."/>
            <person name="Yanf M."/>
            <person name="Daum C."/>
            <person name="Ng V."/>
            <person name="Clum A."/>
            <person name="Steindorff A."/>
            <person name="Ohm R."/>
            <person name="Martin F."/>
            <person name="Silar P."/>
            <person name="Natvig D."/>
            <person name="Lalanne C."/>
            <person name="Gautier V."/>
            <person name="Ament-velasquez S.L."/>
            <person name="Kruys A."/>
            <person name="Hutchinson M.I."/>
            <person name="Powell A.J."/>
            <person name="Barry K."/>
            <person name="Miller A.N."/>
            <person name="Grigoriev I.V."/>
            <person name="Debuchy R."/>
            <person name="Gladieux P."/>
            <person name="Thoren M.H."/>
            <person name="Johannesson H."/>
        </authorList>
    </citation>
    <scope>NUCLEOTIDE SEQUENCE</scope>
    <source>
        <strain evidence="11">SMH3391-2</strain>
    </source>
</reference>
<evidence type="ECO:0000256" key="2">
    <source>
        <dbReference type="ARBA" id="ARBA00013091"/>
    </source>
</evidence>
<dbReference type="Proteomes" id="UP001174934">
    <property type="component" value="Unassembled WGS sequence"/>
</dbReference>
<evidence type="ECO:0000256" key="6">
    <source>
        <dbReference type="ARBA" id="ARBA00022801"/>
    </source>
</evidence>
<feature type="region of interest" description="Disordered" evidence="10">
    <location>
        <begin position="28"/>
        <end position="55"/>
    </location>
</feature>
<keyword evidence="6 11" id="KW-0378">Hydrolase</keyword>
<evidence type="ECO:0000256" key="1">
    <source>
        <dbReference type="ARBA" id="ARBA00004613"/>
    </source>
</evidence>
<organism evidence="11 12">
    <name type="scientific">Bombardia bombarda</name>
    <dbReference type="NCBI Taxonomy" id="252184"/>
    <lineage>
        <taxon>Eukaryota</taxon>
        <taxon>Fungi</taxon>
        <taxon>Dikarya</taxon>
        <taxon>Ascomycota</taxon>
        <taxon>Pezizomycotina</taxon>
        <taxon>Sordariomycetes</taxon>
        <taxon>Sordariomycetidae</taxon>
        <taxon>Sordariales</taxon>
        <taxon>Lasiosphaeriaceae</taxon>
        <taxon>Bombardia</taxon>
    </lineage>
</organism>
<evidence type="ECO:0000256" key="5">
    <source>
        <dbReference type="ARBA" id="ARBA00022729"/>
    </source>
</evidence>
<sequence>MMLISLTTAKAALGALVGGLVTLRASTDRQEVQTHPELTRLSQRERKLTSPSPQVDNCSRKAAVVVNTVSNQTIGDRTYKVFIPPSYSNTRATPVILSYHGGTKTADDQLALDLLTTAFFNTEYIVVYPYGVNKTWQGVPHVTTDDLAFTAAILDQLQHDYCVDASRIFATGKSQGGGFVGQHLACDPTLSQRIAAFAPVSGAFYIDDEECSSPSTIEIKPCSPGRDDVPMLEFHGGADDTIPYFGGPRRGACLPGIPHWIEAWAGRDGLDGGMNKSWALTGEATVYTFGDRDGDGDGDGEEGGLGWWRMCMMGMRWDMTGRRR</sequence>
<dbReference type="GO" id="GO:0045493">
    <property type="term" value="P:xylan catabolic process"/>
    <property type="evidence" value="ECO:0007669"/>
    <property type="project" value="UniProtKB-KW"/>
</dbReference>
<dbReference type="EMBL" id="JAULSR010000002">
    <property type="protein sequence ID" value="KAK0630678.1"/>
    <property type="molecule type" value="Genomic_DNA"/>
</dbReference>
<evidence type="ECO:0000256" key="8">
    <source>
        <dbReference type="ARBA" id="ARBA00023326"/>
    </source>
</evidence>
<dbReference type="GO" id="GO:0030600">
    <property type="term" value="F:feruloyl esterase activity"/>
    <property type="evidence" value="ECO:0007669"/>
    <property type="project" value="UniProtKB-EC"/>
</dbReference>
<dbReference type="PANTHER" id="PTHR38050">
    <property type="match status" value="1"/>
</dbReference>